<dbReference type="InterPro" id="IPR014031">
    <property type="entry name" value="Ketoacyl_synth_C"/>
</dbReference>
<evidence type="ECO:0000259" key="2">
    <source>
        <dbReference type="PROSITE" id="PS52004"/>
    </source>
</evidence>
<dbReference type="Gene3D" id="3.40.47.10">
    <property type="match status" value="1"/>
</dbReference>
<evidence type="ECO:0000256" key="1">
    <source>
        <dbReference type="ARBA" id="ARBA00022679"/>
    </source>
</evidence>
<reference evidence="3" key="1">
    <citation type="submission" date="2017-12" db="EMBL/GenBank/DDBJ databases">
        <title>The anti-staphylococcal lipolanthines contain the amino acid avionin.</title>
        <authorList>
            <person name="Wiebach V."/>
            <person name="Mainz A."/>
            <person name="Siegert M.-A.J."/>
            <person name="Jungmann N.A."/>
            <person name="Lesquame G."/>
            <person name="Tirat S."/>
            <person name="Dreux-Zigha A."/>
            <person name="Aszodi J."/>
            <person name="Le Beller D."/>
            <person name="Suessmuth R.D."/>
        </authorList>
    </citation>
    <scope>NUCLEOTIDE SEQUENCE</scope>
    <source>
        <strain evidence="3">5913</strain>
    </source>
</reference>
<dbReference type="InterPro" id="IPR020841">
    <property type="entry name" value="PKS_Beta-ketoAc_synthase_dom"/>
</dbReference>
<gene>
    <name evidence="3" type="primary">micF</name>
</gene>
<organism evidence="3">
    <name type="scientific">Microbacterium arborescens</name>
    <dbReference type="NCBI Taxonomy" id="33883"/>
    <lineage>
        <taxon>Bacteria</taxon>
        <taxon>Bacillati</taxon>
        <taxon>Actinomycetota</taxon>
        <taxon>Actinomycetes</taxon>
        <taxon>Micrococcales</taxon>
        <taxon>Microbacteriaceae</taxon>
        <taxon>Microbacterium</taxon>
    </lineage>
</organism>
<dbReference type="Pfam" id="PF02801">
    <property type="entry name" value="Ketoacyl-synt_C"/>
    <property type="match status" value="1"/>
</dbReference>
<accession>A0A2L2P6Q5</accession>
<evidence type="ECO:0000313" key="3">
    <source>
        <dbReference type="EMBL" id="AVH76815.1"/>
    </source>
</evidence>
<dbReference type="SUPFAM" id="SSF53901">
    <property type="entry name" value="Thiolase-like"/>
    <property type="match status" value="2"/>
</dbReference>
<dbReference type="GO" id="GO:0004315">
    <property type="term" value="F:3-oxoacyl-[acyl-carrier-protein] synthase activity"/>
    <property type="evidence" value="ECO:0007669"/>
    <property type="project" value="TreeGrafter"/>
</dbReference>
<dbReference type="AlphaFoldDB" id="A0A2L2P6Q5"/>
<keyword evidence="1" id="KW-0808">Transferase</keyword>
<dbReference type="InterPro" id="IPR000794">
    <property type="entry name" value="Beta-ketoacyl_synthase"/>
</dbReference>
<sequence>MMSTPLQAVITATSVSSPRSERFSVGLADLGDDVEWARDAAAHELRDACISRALAAAQAKGYVIGRRVVVILGAQCIGEDPATGRYYPESPVRHVQTLLPESEVTSLVLSHACASTGVAAGVAADLCRAGAADTVVVCSSSIDGSLEEDTFRDARAWAPEVRPFDQAASGTRVYGFAGALVVQAAPAPIGDDPVITGWHARSIGGKTVSDPDEEYLVMRESARKAGRAPRLVIAHATGTKQGDQAELQAIARYADTHDVAVEVLANKGAVGHAVFAAGVASIVTAVRVLSGVPVGGSFGLREPLEAPGSIRLLREAEGDARLDLSGRHQAALVNGFGFSGSNVALIIEREGENHD</sequence>
<dbReference type="PROSITE" id="PS52004">
    <property type="entry name" value="KS3_2"/>
    <property type="match status" value="1"/>
</dbReference>
<protein>
    <submittedName>
        <fullName evidence="3">MicF</fullName>
    </submittedName>
</protein>
<dbReference type="EMBL" id="MG673929">
    <property type="protein sequence ID" value="AVH76815.1"/>
    <property type="molecule type" value="Genomic_DNA"/>
</dbReference>
<proteinExistence type="predicted"/>
<dbReference type="GO" id="GO:0006633">
    <property type="term" value="P:fatty acid biosynthetic process"/>
    <property type="evidence" value="ECO:0007669"/>
    <property type="project" value="TreeGrafter"/>
</dbReference>
<dbReference type="InterPro" id="IPR016039">
    <property type="entry name" value="Thiolase-like"/>
</dbReference>
<dbReference type="PANTHER" id="PTHR11712:SF336">
    <property type="entry name" value="3-OXOACYL-[ACYL-CARRIER-PROTEIN] SYNTHASE, MITOCHONDRIAL"/>
    <property type="match status" value="1"/>
</dbReference>
<feature type="domain" description="Ketosynthase family 3 (KS3)" evidence="2">
    <location>
        <begin position="1"/>
        <end position="349"/>
    </location>
</feature>
<dbReference type="SMART" id="SM00825">
    <property type="entry name" value="PKS_KS"/>
    <property type="match status" value="1"/>
</dbReference>
<name>A0A2L2P6Q5_9MICO</name>
<dbReference type="PANTHER" id="PTHR11712">
    <property type="entry name" value="POLYKETIDE SYNTHASE-RELATED"/>
    <property type="match status" value="1"/>
</dbReference>